<comment type="caution">
    <text evidence="1">The sequence shown here is derived from an EMBL/GenBank/DDBJ whole genome shotgun (WGS) entry which is preliminary data.</text>
</comment>
<gene>
    <name evidence="1" type="ORF">DFO67_10250</name>
</gene>
<reference evidence="1 2" key="1">
    <citation type="submission" date="2019-03" db="EMBL/GenBank/DDBJ databases">
        <title>Freshwater and sediment microbial communities from various areas in North America, analyzing microbe dynamics in response to fracking.</title>
        <authorList>
            <person name="Lamendella R."/>
        </authorList>
    </citation>
    <scope>NUCLEOTIDE SEQUENCE [LARGE SCALE GENOMIC DNA]</scope>
    <source>
        <strain evidence="1 2">6_TX</strain>
    </source>
</reference>
<proteinExistence type="predicted"/>
<dbReference type="EMBL" id="SOEC01000002">
    <property type="protein sequence ID" value="TDX32102.1"/>
    <property type="molecule type" value="Genomic_DNA"/>
</dbReference>
<dbReference type="Proteomes" id="UP000294489">
    <property type="component" value="Unassembled WGS sequence"/>
</dbReference>
<evidence type="ECO:0000313" key="2">
    <source>
        <dbReference type="Proteomes" id="UP000294489"/>
    </source>
</evidence>
<name>A0A4R8G9C5_9GAMM</name>
<accession>A0A4R8G9C5</accession>
<dbReference type="AlphaFoldDB" id="A0A4R8G9C5"/>
<sequence length="292" mass="33731">MSAPKKLPRTPSGEALSTDLYDPRLRWSMWRARWTYTTREAFERRVIRPLEDRLFRRWLTNGFLADQVEEMGLPYRSVDDYLGESLDLRVDPRQLICSLSMKKSFPKSNQRSKAKNLFIWKGGWDLICYDFHKGQRYTFINDIWLNRHALEQSQAYRDLVSLIEKGKPFTSHQKGLLLDTPGKVLAYLETYVGYMNEMARTGFDNNLGKDRLGVAIDRLGGIVKINRGLHRLAMAQVLGLEEIVVRVRAVHVDWWREVTQGETGEKALQNMAEALRESKPAGLEPGKTADRA</sequence>
<organism evidence="1 2">
    <name type="scientific">Modicisalibacter xianhensis</name>
    <dbReference type="NCBI Taxonomy" id="442341"/>
    <lineage>
        <taxon>Bacteria</taxon>
        <taxon>Pseudomonadati</taxon>
        <taxon>Pseudomonadota</taxon>
        <taxon>Gammaproteobacteria</taxon>
        <taxon>Oceanospirillales</taxon>
        <taxon>Halomonadaceae</taxon>
        <taxon>Modicisalibacter</taxon>
    </lineage>
</organism>
<protein>
    <submittedName>
        <fullName evidence="1">Uncharacterized protein</fullName>
    </submittedName>
</protein>
<evidence type="ECO:0000313" key="1">
    <source>
        <dbReference type="EMBL" id="TDX32102.1"/>
    </source>
</evidence>